<comment type="caution">
    <text evidence="1">The sequence shown here is derived from an EMBL/GenBank/DDBJ whole genome shotgun (WGS) entry which is preliminary data.</text>
</comment>
<name>A0ACB8TE76_9AGAM</name>
<dbReference type="Proteomes" id="UP000814140">
    <property type="component" value="Unassembled WGS sequence"/>
</dbReference>
<organism evidence="1 2">
    <name type="scientific">Artomyces pyxidatus</name>
    <dbReference type="NCBI Taxonomy" id="48021"/>
    <lineage>
        <taxon>Eukaryota</taxon>
        <taxon>Fungi</taxon>
        <taxon>Dikarya</taxon>
        <taxon>Basidiomycota</taxon>
        <taxon>Agaricomycotina</taxon>
        <taxon>Agaricomycetes</taxon>
        <taxon>Russulales</taxon>
        <taxon>Auriscalpiaceae</taxon>
        <taxon>Artomyces</taxon>
    </lineage>
</organism>
<evidence type="ECO:0000313" key="2">
    <source>
        <dbReference type="Proteomes" id="UP000814140"/>
    </source>
</evidence>
<evidence type="ECO:0000313" key="1">
    <source>
        <dbReference type="EMBL" id="KAI0066738.1"/>
    </source>
</evidence>
<accession>A0ACB8TE76</accession>
<gene>
    <name evidence="1" type="ORF">BV25DRAFT_1972593</name>
</gene>
<proteinExistence type="predicted"/>
<keyword evidence="2" id="KW-1185">Reference proteome</keyword>
<protein>
    <submittedName>
        <fullName evidence="1">Uncharacterized protein</fullName>
    </submittedName>
</protein>
<reference evidence="1" key="1">
    <citation type="submission" date="2021-03" db="EMBL/GenBank/DDBJ databases">
        <authorList>
            <consortium name="DOE Joint Genome Institute"/>
            <person name="Ahrendt S."/>
            <person name="Looney B.P."/>
            <person name="Miyauchi S."/>
            <person name="Morin E."/>
            <person name="Drula E."/>
            <person name="Courty P.E."/>
            <person name="Chicoki N."/>
            <person name="Fauchery L."/>
            <person name="Kohler A."/>
            <person name="Kuo A."/>
            <person name="Labutti K."/>
            <person name="Pangilinan J."/>
            <person name="Lipzen A."/>
            <person name="Riley R."/>
            <person name="Andreopoulos W."/>
            <person name="He G."/>
            <person name="Johnson J."/>
            <person name="Barry K.W."/>
            <person name="Grigoriev I.V."/>
            <person name="Nagy L."/>
            <person name="Hibbett D."/>
            <person name="Henrissat B."/>
            <person name="Matheny P.B."/>
            <person name="Labbe J."/>
            <person name="Martin F."/>
        </authorList>
    </citation>
    <scope>NUCLEOTIDE SEQUENCE</scope>
    <source>
        <strain evidence="1">HHB10654</strain>
    </source>
</reference>
<sequence length="3106" mass="351290">MDFKIKLDPDAFSSVVEHVFLPPKLPQKAASDLDERRCHTLLCSLAKDSAHNYSHNLPADQKILWNRISRMLKHMQRFATLPPTKEELRDAFGGMEVGDLLALHIRAQNAAVLVRRKEDETIFEVFEVTPLASAVTSTEGKLICSYPGPAVKVPADIFQQTSFLDALAAFLVQMDIDILDSVATTTKANSTVREIRESAHPRYISQLLIGILRGLGDIAEVERITKRIADDVLWEDALKPWRRSPLWMIIRVAIQTSVPPNDYKDFMVFHHAKLLRLSLDSPSIISLPHHLLFSMRAKTSRRLYKIRDSAAEFVICEVEEVVKRTEQELQKQWAAVQRAQAVSPRWEPASLDFDADTTLSLRNSRDYLLNAMKAASNPRPIPPFMPSESPRICKTADFHSLKGDGLAKAVESDAHVALADFEASIQVHLDQWVSAAIQGNRVTLACETLKSCLEQYLAAALKLYDGNAEDQSMMVLTVMELWVGLDMLAIAEHPLLAEYSPEIPSNFLEPLLLRRTVSIKRSIRLQQYLQQRHSAVRAQNPIFSDEARPASFSVAFFRQSLALQRKKGTIEAAAQKERDSKRAELSSKTLEYTSLKNRAAAMDHDYYPRWGMLCHANWCSKCTLERDANNMCIDVHEWPLPSDSDLAAMVVFELEIPFVFSAWRDSTYKILCEVGTSSSDGEDASPNVTLEDYLGLADWSGGVSKRITIGSTTKPFAKSHYKTVQRFPVTESDVCVQNGLTFRLFDGSRRVWAAQTFFDSNVASRCTPSLNPQGPYRTLQYAVEGTQHTTNQTIADQSECPIELSLHEHAAFADLRSGGRLQWLNIIRSLSSNSLSFSHEDVHTLVGQAACQIGPLTGTGAGAHHEWHAELSSGTFGHVLIDVLRDCLDSAGLNWLQGIMVRTIVFLASRLLASTDNSDVNQAAYKLLRRARGKTFQWVRNLAAKLQASTEETAVADYQRLVCDMAATCISSYDVDPLHLAGVLHTCEDVSIFVQCAVIVHDNMPPSLDTVGSDLRRLLSRHRRLLHSAEGALRVLVMADLAGMDDAIHSIWSGYSPGNFQWTSLPSANDRWLLCETSPSTGVEAQRVLYNSLDGRLLINGKPLGRLPRDIVAHSVYTRVFGNKILDIVPASKSGMEYATRDEVSGYKIFFGRDTGDELVIQATSGSDTYQIVPHTVFTHDLPTFFVEDYVHWLNLKTGEIEFRPLNSVWVSDLTCNWRLRFSKATPDMVHGQEGGSPDFLIDVHRPTASMLGDRLRPLESLNYLTITYTRTAESPLLSVNLPRLRLSFYLNGSLELESQNLPGMVVDEVQSSGTMFGLRNQLVLRANDPQRRTLPQSRRVLIPHGRILFSESVQENHAHVYINTGSETRVAVHEYKIDDDLGALVSTSNLSSKLYKCYLHAVTSHCLPDPLTGRTGTEEALHQLYAADVLSFQRLDLEDARLLDLIASLTPNRTYYPPHLQSMQTAEWHNLSPLAQHDSFHPAVSVILDYASALDAVFHKGDSNITFQRSERIASLRKRAERRNCVYYPANTSRTPKPDTGTDHHYSSRVVAGDDDVEKEYAVFVTSSRTRLPVSQTAYTSFSLVEAFKTWPWVGNDDPNQSLTMSYTSDWFRPYIPRFWIEIYNSCRNAVAESRFQHLFCLSAMTYGAPDLRQYVPVLLALETNSQLRLISPPRWPRYQLNDGTRPSREKTLEFITRSEQDLYNSPALTLPQRTDETDYSFQTRRHTFYRDELKSRANLLVDAVMREIPHAELELPSYKFQDYAPWFKLSECVPEIQQYFRSCARNHLFMEYAGQVEAALRLRSPTLPTALGGQYRYHPALVQPSSTAFATSIVTVRDLLGVRMPRRVDFTDLMYSDHHISPQRDGTPLDTRDLTQLISELHNDPDNAMRRQYANDLEQSRIDLEKQARNAPLNKIPPLDIVHKDRIGLIEDKDRIFARVRDNLSPITRIETLLSLSGLWPRLTPRSALDNLAFGQRRFLRDDWMELLTSYAKSFVDYRRSQRLFDLALDGKVEDFFKESASQLTEESQAQSSPDWLLIQIDANFSARPLQMKVARHMISPSPSQNTVLQLNMGEGKSHVIVPMVATALADGSKLLRVVVLKTLANQMFQLLVERVSGLANRRIFFLPFSRNIQLDRTQVSVIRQLIERCIWEGGVLLVQPEHILSFQLMGFDHLLSDSFSQRAIGQDLHDLQMMLDRVSRDILDESDEILHVRYQLVYTMGQQRPLEHHPNRWTIIQDLFSIAMKHASALCQASNDEIEFKASTGGRFPTIRILGEQAAQQIVERVAEDALSGSLSTLSFALFPPIIREAARRFITRRHVTDIDYNSVEACCRETILWPGLLLLRGLLVEETGILVYVLRKRRWRVDYGLDPTRTLLAVPYRAKKDMPSLRAEFGHPDVAIALTCLSYYYGGIAKHQVCQCFEMLYKLDNPGLEFEKWVRRGGDGIPQEFRQLSGINMKDHEQFTQVVTPLFSDNQAVMDFFLSNVVFPRDAKEFPHKLATSGWDLAKRKEQLTTGFSGTNDNRYLLPTSISQTDPVQQSSTSALVFNYLLQPENDHYACTQVGSAPASAKDFLKRLVQEKPEIRVLLDVGAQMLELQNQELVKEWLSLRRDILAAVFFSETDDLTVLTQDGTVEPFVSSPFRQRLDKCIVYLDDAHTRGTDLKLPRNTRAAVTLGPKVTTDRLKQGCMRMRQLGKGQSVMFFAPLEVDRQIREASPMQAGDRIKVIDILRWTIHETCADIQHHLPQWDMQGHDFARRQTAYAEYQNSQGDIEILRNGWIQPEARTLEEMYGPARSGSSQALDNIARIPALTERLKELGAQKMADARMEEEQEREVSHEIERERQVQRPPKARPAEHKLSAAIQNFIRTGQLPNTPSSPDIVPLFQPLHAVRTSNRQGAWSPRLLATTDFSITVTRHDRWALTDYLRPVNWILSNSEGSLVAISPFEANALLPELRASRAVHLHIYAPRVTQAAPSFSDLRFCCIPPLPPAWAPPPRLVRSQLNLWAGQLYIDDAATYTELCAFLGVELEAASEGASHRESDGFVLPGHRLPGRRVLESPFSESPLPALRELVGLRRKGMGFLGTHLGQVLHSRRLTEEDFHT</sequence>
<reference evidence="1" key="2">
    <citation type="journal article" date="2022" name="New Phytol.">
        <title>Evolutionary transition to the ectomycorrhizal habit in the genomes of a hyperdiverse lineage of mushroom-forming fungi.</title>
        <authorList>
            <person name="Looney B."/>
            <person name="Miyauchi S."/>
            <person name="Morin E."/>
            <person name="Drula E."/>
            <person name="Courty P.E."/>
            <person name="Kohler A."/>
            <person name="Kuo A."/>
            <person name="LaButti K."/>
            <person name="Pangilinan J."/>
            <person name="Lipzen A."/>
            <person name="Riley R."/>
            <person name="Andreopoulos W."/>
            <person name="He G."/>
            <person name="Johnson J."/>
            <person name="Nolan M."/>
            <person name="Tritt A."/>
            <person name="Barry K.W."/>
            <person name="Grigoriev I.V."/>
            <person name="Nagy L.G."/>
            <person name="Hibbett D."/>
            <person name="Henrissat B."/>
            <person name="Matheny P.B."/>
            <person name="Labbe J."/>
            <person name="Martin F.M."/>
        </authorList>
    </citation>
    <scope>NUCLEOTIDE SEQUENCE</scope>
    <source>
        <strain evidence="1">HHB10654</strain>
    </source>
</reference>
<dbReference type="EMBL" id="MU277192">
    <property type="protein sequence ID" value="KAI0066738.1"/>
    <property type="molecule type" value="Genomic_DNA"/>
</dbReference>